<sequence length="316" mass="35925">MTDQQTILFPKVSVVVPIYNGENDLLDLINCLKAQTYPIEQVEYFLVDNASSDRTSTIIQNAAQNFPQIHYLAETKIQSSYAARNAGIRASTGEIIAFTDADCRPQPQWLIQLIIPFQDTNIGIVAGEITGLPGKTLLEKYAEKQDVLSQKYTLKNSFCPYGQTANLAIRKEIFTQTGLFRPYLTTGGDADICWRIQRETQWKIQFAPNAIVQHRHRSTIGEFQSQWRRYGKSNRYLHELYGIDLMRNIPATEYISTLSRWILKEVPITSAKAILGKADFLDLLNTPLTLLIKKARFSGQQSVQLSETAKMIERLE</sequence>
<evidence type="ECO:0000313" key="2">
    <source>
        <dbReference type="EMBL" id="OKH40217.1"/>
    </source>
</evidence>
<dbReference type="EMBL" id="MRCE01000003">
    <property type="protein sequence ID" value="OKH40217.1"/>
    <property type="molecule type" value="Genomic_DNA"/>
</dbReference>
<dbReference type="InterPro" id="IPR050834">
    <property type="entry name" value="Glycosyltransf_2"/>
</dbReference>
<dbReference type="GO" id="GO:0016740">
    <property type="term" value="F:transferase activity"/>
    <property type="evidence" value="ECO:0007669"/>
    <property type="project" value="UniProtKB-KW"/>
</dbReference>
<proteinExistence type="predicted"/>
<dbReference type="PANTHER" id="PTHR43685:SF3">
    <property type="entry name" value="SLR2126 PROTEIN"/>
    <property type="match status" value="1"/>
</dbReference>
<feature type="domain" description="Glycosyltransferase 2-like" evidence="1">
    <location>
        <begin position="13"/>
        <end position="147"/>
    </location>
</feature>
<dbReference type="OrthoDB" id="153025at2"/>
<name>A0A1U7IS00_9CYAN</name>
<gene>
    <name evidence="2" type="ORF">NIES2119_04690</name>
</gene>
<comment type="caution">
    <text evidence="2">The sequence shown here is derived from an EMBL/GenBank/DDBJ whole genome shotgun (WGS) entry which is preliminary data.</text>
</comment>
<dbReference type="PANTHER" id="PTHR43685">
    <property type="entry name" value="GLYCOSYLTRANSFERASE"/>
    <property type="match status" value="1"/>
</dbReference>
<dbReference type="STRING" id="454136.NIES2119_04690"/>
<dbReference type="Proteomes" id="UP000185860">
    <property type="component" value="Unassembled WGS sequence"/>
</dbReference>
<organism evidence="2 3">
    <name type="scientific">[Phormidium ambiguum] IAM M-71</name>
    <dbReference type="NCBI Taxonomy" id="454136"/>
    <lineage>
        <taxon>Bacteria</taxon>
        <taxon>Bacillati</taxon>
        <taxon>Cyanobacteriota</taxon>
        <taxon>Cyanophyceae</taxon>
        <taxon>Oscillatoriophycideae</taxon>
        <taxon>Aerosakkonematales</taxon>
        <taxon>Aerosakkonemataceae</taxon>
        <taxon>Floridanema</taxon>
    </lineage>
</organism>
<evidence type="ECO:0000259" key="1">
    <source>
        <dbReference type="Pfam" id="PF00535"/>
    </source>
</evidence>
<protein>
    <submittedName>
        <fullName evidence="2">Glycosyltransferase</fullName>
    </submittedName>
</protein>
<dbReference type="InterPro" id="IPR029044">
    <property type="entry name" value="Nucleotide-diphossugar_trans"/>
</dbReference>
<reference evidence="2 3" key="1">
    <citation type="submission" date="2016-11" db="EMBL/GenBank/DDBJ databases">
        <title>Draft Genome Sequences of Nine Cyanobacterial Strains from Diverse Habitats.</title>
        <authorList>
            <person name="Zhu T."/>
            <person name="Hou S."/>
            <person name="Lu X."/>
            <person name="Hess W.R."/>
        </authorList>
    </citation>
    <scope>NUCLEOTIDE SEQUENCE [LARGE SCALE GENOMIC DNA]</scope>
    <source>
        <strain evidence="2 3">IAM M-71</strain>
    </source>
</reference>
<dbReference type="InterPro" id="IPR001173">
    <property type="entry name" value="Glyco_trans_2-like"/>
</dbReference>
<dbReference type="AlphaFoldDB" id="A0A1U7IS00"/>
<dbReference type="Pfam" id="PF00535">
    <property type="entry name" value="Glycos_transf_2"/>
    <property type="match status" value="1"/>
</dbReference>
<dbReference type="Gene3D" id="3.90.550.10">
    <property type="entry name" value="Spore Coat Polysaccharide Biosynthesis Protein SpsA, Chain A"/>
    <property type="match status" value="1"/>
</dbReference>
<accession>A0A1U7IS00</accession>
<evidence type="ECO:0000313" key="3">
    <source>
        <dbReference type="Proteomes" id="UP000185860"/>
    </source>
</evidence>
<keyword evidence="2" id="KW-0808">Transferase</keyword>
<dbReference type="SUPFAM" id="SSF53448">
    <property type="entry name" value="Nucleotide-diphospho-sugar transferases"/>
    <property type="match status" value="1"/>
</dbReference>
<dbReference type="RefSeq" id="WP_073592280.1">
    <property type="nucleotide sequence ID" value="NZ_MRCE01000003.1"/>
</dbReference>